<organism evidence="2 3">
    <name type="scientific">Pseudoalteromonas caenipelagi</name>
    <dbReference type="NCBI Taxonomy" id="2726988"/>
    <lineage>
        <taxon>Bacteria</taxon>
        <taxon>Pseudomonadati</taxon>
        <taxon>Pseudomonadota</taxon>
        <taxon>Gammaproteobacteria</taxon>
        <taxon>Alteromonadales</taxon>
        <taxon>Pseudoalteromonadaceae</taxon>
        <taxon>Pseudoalteromonas</taxon>
    </lineage>
</organism>
<dbReference type="Proteomes" id="UP000586305">
    <property type="component" value="Unassembled WGS sequence"/>
</dbReference>
<protein>
    <submittedName>
        <fullName evidence="2">Uncharacterized protein</fullName>
    </submittedName>
</protein>
<accession>A0A849VDS2</accession>
<sequence length="137" mass="15555">MKISPTDSCFNKHFMVSMALFLLIIALQTLAFEFLQMPVWLQILVALAPVFPLAWSFKIYLAKFRAMDEYLKARTGEAFLWVLGALCFATFAFGMLSIKFDMPEFNLALILPLVFGGHGLVLEALICKDNKNRIKAR</sequence>
<keyword evidence="1" id="KW-0812">Transmembrane</keyword>
<evidence type="ECO:0000313" key="3">
    <source>
        <dbReference type="Proteomes" id="UP000586305"/>
    </source>
</evidence>
<comment type="caution">
    <text evidence="2">The sequence shown here is derived from an EMBL/GenBank/DDBJ whole genome shotgun (WGS) entry which is preliminary data.</text>
</comment>
<reference evidence="2 3" key="1">
    <citation type="submission" date="2020-04" db="EMBL/GenBank/DDBJ databases">
        <title>Pseudoalteromonas caenipelagi sp. nov., isolated from a tidal flat.</title>
        <authorList>
            <person name="Park S."/>
            <person name="Yoon J.-H."/>
        </authorList>
    </citation>
    <scope>NUCLEOTIDE SEQUENCE [LARGE SCALE GENOMIC DNA]</scope>
    <source>
        <strain evidence="2 3">JBTF-M23</strain>
    </source>
</reference>
<keyword evidence="1" id="KW-1133">Transmembrane helix</keyword>
<evidence type="ECO:0000256" key="1">
    <source>
        <dbReference type="SAM" id="Phobius"/>
    </source>
</evidence>
<name>A0A849VDS2_9GAMM</name>
<feature type="transmembrane region" description="Helical" evidence="1">
    <location>
        <begin position="105"/>
        <end position="127"/>
    </location>
</feature>
<evidence type="ECO:0000313" key="2">
    <source>
        <dbReference type="EMBL" id="NOU50703.1"/>
    </source>
</evidence>
<feature type="transmembrane region" description="Helical" evidence="1">
    <location>
        <begin position="78"/>
        <end position="99"/>
    </location>
</feature>
<dbReference type="RefSeq" id="WP_171625782.1">
    <property type="nucleotide sequence ID" value="NZ_JABBPG010000003.1"/>
</dbReference>
<dbReference type="AlphaFoldDB" id="A0A849VDS2"/>
<keyword evidence="1" id="KW-0472">Membrane</keyword>
<gene>
    <name evidence="2" type="ORF">HG263_09160</name>
</gene>
<feature type="transmembrane region" description="Helical" evidence="1">
    <location>
        <begin position="41"/>
        <end position="57"/>
    </location>
</feature>
<keyword evidence="3" id="KW-1185">Reference proteome</keyword>
<dbReference type="EMBL" id="JABBPG010000003">
    <property type="protein sequence ID" value="NOU50703.1"/>
    <property type="molecule type" value="Genomic_DNA"/>
</dbReference>
<proteinExistence type="predicted"/>